<reference evidence="2 3" key="1">
    <citation type="submission" date="2019-08" db="EMBL/GenBank/DDBJ databases">
        <title>Genomes of Antarctic Bizionia species.</title>
        <authorList>
            <person name="Bowman J.P."/>
        </authorList>
    </citation>
    <scope>NUCLEOTIDE SEQUENCE [LARGE SCALE GENOMIC DNA]</scope>
    <source>
        <strain evidence="2 3">ADA-4</strain>
    </source>
</reference>
<gene>
    <name evidence="2" type="ORF">ES674_03465</name>
</gene>
<dbReference type="EMBL" id="VSKK01000001">
    <property type="protein sequence ID" value="TYB78846.1"/>
    <property type="molecule type" value="Genomic_DNA"/>
</dbReference>
<dbReference type="Proteomes" id="UP000323720">
    <property type="component" value="Unassembled WGS sequence"/>
</dbReference>
<sequence>MKKSLVFVLLLVSFIGFAQENEAATAPIILKKLFYQQSVLFGDYSVKFSELLSDSRCPIGVTCIWAGEVVFTVTVSKNDTIISSETFKIPPTNYTDKERKVLTLENGLTLCLYNVMPFPTAEKKIATKEYYLQYTDAN</sequence>
<feature type="chain" id="PRO_5022673731" evidence="1">
    <location>
        <begin position="19"/>
        <end position="138"/>
    </location>
</feature>
<feature type="signal peptide" evidence="1">
    <location>
        <begin position="1"/>
        <end position="18"/>
    </location>
</feature>
<dbReference type="RefSeq" id="WP_148402583.1">
    <property type="nucleotide sequence ID" value="NZ_VSKK01000001.1"/>
</dbReference>
<keyword evidence="3" id="KW-1185">Reference proteome</keyword>
<proteinExistence type="predicted"/>
<comment type="caution">
    <text evidence="2">The sequence shown here is derived from an EMBL/GenBank/DDBJ whole genome shotgun (WGS) entry which is preliminary data.</text>
</comment>
<keyword evidence="1" id="KW-0732">Signal</keyword>
<name>A0A5D0RD48_9FLAO</name>
<dbReference type="AlphaFoldDB" id="A0A5D0RD48"/>
<dbReference type="OrthoDB" id="163809at2"/>
<accession>A0A5D0RD48</accession>
<protein>
    <submittedName>
        <fullName evidence="2">Uncharacterized protein</fullName>
    </submittedName>
</protein>
<evidence type="ECO:0000256" key="1">
    <source>
        <dbReference type="SAM" id="SignalP"/>
    </source>
</evidence>
<organism evidence="2 3">
    <name type="scientific">Bizionia myxarmorum</name>
    <dbReference type="NCBI Taxonomy" id="291186"/>
    <lineage>
        <taxon>Bacteria</taxon>
        <taxon>Pseudomonadati</taxon>
        <taxon>Bacteroidota</taxon>
        <taxon>Flavobacteriia</taxon>
        <taxon>Flavobacteriales</taxon>
        <taxon>Flavobacteriaceae</taxon>
        <taxon>Bizionia</taxon>
    </lineage>
</organism>
<evidence type="ECO:0000313" key="3">
    <source>
        <dbReference type="Proteomes" id="UP000323720"/>
    </source>
</evidence>
<evidence type="ECO:0000313" key="2">
    <source>
        <dbReference type="EMBL" id="TYB78846.1"/>
    </source>
</evidence>